<dbReference type="Proteomes" id="UP000294545">
    <property type="component" value="Unassembled WGS sequence"/>
</dbReference>
<dbReference type="RefSeq" id="WP_132279245.1">
    <property type="nucleotide sequence ID" value="NZ_SMGQ01000011.1"/>
</dbReference>
<sequence>MHEETLSKKIFEGIETLCEKQGIKEMKKLEIIINNNMEISAKKIKEDINIQLPTYINKKTEIIVNSDDIGVKAIIKNIE</sequence>
<evidence type="ECO:0000313" key="1">
    <source>
        <dbReference type="EMBL" id="TCK97822.1"/>
    </source>
</evidence>
<protein>
    <recommendedName>
        <fullName evidence="3">Hydrogenase nickel incorporation protein HypA/HybF</fullName>
    </recommendedName>
</protein>
<organism evidence="1 2">
    <name type="scientific">Natranaerovirga hydrolytica</name>
    <dbReference type="NCBI Taxonomy" id="680378"/>
    <lineage>
        <taxon>Bacteria</taxon>
        <taxon>Bacillati</taxon>
        <taxon>Bacillota</taxon>
        <taxon>Clostridia</taxon>
        <taxon>Lachnospirales</taxon>
        <taxon>Natranaerovirgaceae</taxon>
        <taxon>Natranaerovirga</taxon>
    </lineage>
</organism>
<keyword evidence="2" id="KW-1185">Reference proteome</keyword>
<reference evidence="1 2" key="1">
    <citation type="submission" date="2019-03" db="EMBL/GenBank/DDBJ databases">
        <title>Genomic Encyclopedia of Type Strains, Phase IV (KMG-IV): sequencing the most valuable type-strain genomes for metagenomic binning, comparative biology and taxonomic classification.</title>
        <authorList>
            <person name="Goeker M."/>
        </authorList>
    </citation>
    <scope>NUCLEOTIDE SEQUENCE [LARGE SCALE GENOMIC DNA]</scope>
    <source>
        <strain evidence="1 2">DSM 24176</strain>
    </source>
</reference>
<accession>A0A4R1MZ47</accession>
<dbReference type="EMBL" id="SMGQ01000011">
    <property type="protein sequence ID" value="TCK97822.1"/>
    <property type="molecule type" value="Genomic_DNA"/>
</dbReference>
<evidence type="ECO:0008006" key="3">
    <source>
        <dbReference type="Google" id="ProtNLM"/>
    </source>
</evidence>
<name>A0A4R1MZ47_9FIRM</name>
<evidence type="ECO:0000313" key="2">
    <source>
        <dbReference type="Proteomes" id="UP000294545"/>
    </source>
</evidence>
<comment type="caution">
    <text evidence="1">The sequence shown here is derived from an EMBL/GenBank/DDBJ whole genome shotgun (WGS) entry which is preliminary data.</text>
</comment>
<dbReference type="AlphaFoldDB" id="A0A4R1MZ47"/>
<proteinExistence type="predicted"/>
<dbReference type="OrthoDB" id="1753572at2"/>
<gene>
    <name evidence="1" type="ORF">EDC19_0224</name>
</gene>